<evidence type="ECO:0000259" key="2">
    <source>
        <dbReference type="Pfam" id="PF00535"/>
    </source>
</evidence>
<dbReference type="PANTHER" id="PTHR43685:SF3">
    <property type="entry name" value="SLR2126 PROTEIN"/>
    <property type="match status" value="1"/>
</dbReference>
<dbReference type="PANTHER" id="PTHR43685">
    <property type="entry name" value="GLYCOSYLTRANSFERASE"/>
    <property type="match status" value="1"/>
</dbReference>
<dbReference type="Proteomes" id="UP001164963">
    <property type="component" value="Chromosome"/>
</dbReference>
<organism evidence="4 5">
    <name type="scientific">Streptomyces drozdowiczii</name>
    <dbReference type="NCBI Taxonomy" id="202862"/>
    <lineage>
        <taxon>Bacteria</taxon>
        <taxon>Bacillati</taxon>
        <taxon>Actinomycetota</taxon>
        <taxon>Actinomycetes</taxon>
        <taxon>Kitasatosporales</taxon>
        <taxon>Streptomycetaceae</taxon>
        <taxon>Streptomyces</taxon>
    </lineage>
</organism>
<gene>
    <name evidence="4" type="ORF">NEH16_31470</name>
</gene>
<dbReference type="Gene3D" id="3.90.550.10">
    <property type="entry name" value="Spore Coat Polysaccharide Biosynthesis Protein SpsA, Chain A"/>
    <property type="match status" value="1"/>
</dbReference>
<keyword evidence="5" id="KW-1185">Reference proteome</keyword>
<accession>A0ABY6Q1V9</accession>
<evidence type="ECO:0000313" key="4">
    <source>
        <dbReference type="EMBL" id="UZK58009.1"/>
    </source>
</evidence>
<sequence>MYENDAAPKASVVIPTYNRAGLLRDTLRQLTRQTVPAGDFEVIVSDDGSSDETADVVREFTDRLRIRYCFQEDRGARIALARNQGARLAAGRILVFLDTGAMVGPDFLRSHLAVHDGPGPRAVIGYAFGYNPSDPMHQLAGPLDLSEPEAVWERFRDDPAFRDIRHEQFTGCDFDLSRRRTPWSMLFTINFSVDRAAFWAIDGFDEHISGWGGEDLELGYRLYRDGVAFHSTYDGWVIESSHERNMDVSFNEFISNMAQILAKHPQPAMELGWALVGWTRPFWDWEKEYRAFEAWTAEVDGVSVAGELAASLGEVRAGGRIAVFGSGGDIPSDLPPSVLVEFDRGLLDAALADGVHEGHHCIGLRTPLADGAVDTVVITSRLSGLWKRWGDDLTAEAGRVGRRVINLAG</sequence>
<dbReference type="InterPro" id="IPR001173">
    <property type="entry name" value="Glyco_trans_2-like"/>
</dbReference>
<dbReference type="InterPro" id="IPR029044">
    <property type="entry name" value="Nucleotide-diphossugar_trans"/>
</dbReference>
<dbReference type="EC" id="2.4.-.-" evidence="4"/>
<protein>
    <submittedName>
        <fullName evidence="4">Glycosyltransferase</fullName>
        <ecNumber evidence="4">2.4.-.-</ecNumber>
    </submittedName>
</protein>
<dbReference type="InterPro" id="IPR027791">
    <property type="entry name" value="Galactosyl_T_C"/>
</dbReference>
<reference evidence="4" key="1">
    <citation type="journal article" date="2022" name="Front. Microbiol.">
        <title>Mirubactin C rescues the lethal effect of cell wall biosynthesis mutations in Bacillus subtilis.</title>
        <authorList>
            <person name="Kepplinger B."/>
            <person name="Wen X."/>
            <person name="Tyler A.R."/>
            <person name="Kim B.Y."/>
            <person name="Brown J."/>
            <person name="Banks P."/>
            <person name="Dashti Y."/>
            <person name="Mackenzie E.S."/>
            <person name="Wills C."/>
            <person name="Kawai Y."/>
            <person name="Waldron K.J."/>
            <person name="Allenby N.E.E."/>
            <person name="Wu L.J."/>
            <person name="Hall M.J."/>
            <person name="Errington J."/>
        </authorList>
    </citation>
    <scope>NUCLEOTIDE SEQUENCE</scope>
    <source>
        <strain evidence="4">MDA8-470</strain>
    </source>
</reference>
<dbReference type="GO" id="GO:0016757">
    <property type="term" value="F:glycosyltransferase activity"/>
    <property type="evidence" value="ECO:0007669"/>
    <property type="project" value="UniProtKB-KW"/>
</dbReference>
<dbReference type="SUPFAM" id="SSF53448">
    <property type="entry name" value="Nucleotide-diphospho-sugar transferases"/>
    <property type="match status" value="1"/>
</dbReference>
<evidence type="ECO:0000256" key="1">
    <source>
        <dbReference type="ARBA" id="ARBA00022679"/>
    </source>
</evidence>
<dbReference type="RefSeq" id="WP_265546526.1">
    <property type="nucleotide sequence ID" value="NZ_CP098740.1"/>
</dbReference>
<dbReference type="Pfam" id="PF02709">
    <property type="entry name" value="Glyco_transf_7C"/>
    <property type="match status" value="1"/>
</dbReference>
<feature type="domain" description="Galactosyltransferase C-terminal" evidence="3">
    <location>
        <begin position="172"/>
        <end position="229"/>
    </location>
</feature>
<evidence type="ECO:0000313" key="5">
    <source>
        <dbReference type="Proteomes" id="UP001164963"/>
    </source>
</evidence>
<dbReference type="Pfam" id="PF00535">
    <property type="entry name" value="Glycos_transf_2"/>
    <property type="match status" value="1"/>
</dbReference>
<keyword evidence="1 4" id="KW-0808">Transferase</keyword>
<evidence type="ECO:0000259" key="3">
    <source>
        <dbReference type="Pfam" id="PF02709"/>
    </source>
</evidence>
<dbReference type="InterPro" id="IPR050834">
    <property type="entry name" value="Glycosyltransf_2"/>
</dbReference>
<keyword evidence="4" id="KW-0328">Glycosyltransferase</keyword>
<proteinExistence type="predicted"/>
<name>A0ABY6Q1V9_9ACTN</name>
<feature type="domain" description="Glycosyltransferase 2-like" evidence="2">
    <location>
        <begin position="11"/>
        <end position="132"/>
    </location>
</feature>
<dbReference type="EMBL" id="CP098740">
    <property type="protein sequence ID" value="UZK58009.1"/>
    <property type="molecule type" value="Genomic_DNA"/>
</dbReference>